<comment type="caution">
    <text evidence="1">The sequence shown here is derived from an EMBL/GenBank/DDBJ whole genome shotgun (WGS) entry which is preliminary data.</text>
</comment>
<keyword evidence="2" id="KW-1185">Reference proteome</keyword>
<name>A0A916QWT4_9RHOB</name>
<evidence type="ECO:0000313" key="1">
    <source>
        <dbReference type="EMBL" id="GGA17161.1"/>
    </source>
</evidence>
<accession>A0A916QWT4</accession>
<sequence length="160" mass="16979">MTPQDTDPKPQRGGAPVGFLSELGPLEAAAVVYLRLWCSSAQTQARAVSDFEAMLGPDNGSRVAAALAQICQACSLHGRRPLMRHHVDCTCLGGDESCFANFIAAATEGAREDAFLFASNIVRPDIALNLVTTARDFGLGLRLMGNAACVPPEPRTNTLH</sequence>
<gene>
    <name evidence="1" type="ORF">GCM10011498_17170</name>
</gene>
<reference evidence="1" key="2">
    <citation type="submission" date="2020-09" db="EMBL/GenBank/DDBJ databases">
        <authorList>
            <person name="Sun Q."/>
            <person name="Zhou Y."/>
        </authorList>
    </citation>
    <scope>NUCLEOTIDE SEQUENCE</scope>
    <source>
        <strain evidence="1">CGMCC 1.15880</strain>
    </source>
</reference>
<reference evidence="1" key="1">
    <citation type="journal article" date="2014" name="Int. J. Syst. Evol. Microbiol.">
        <title>Complete genome sequence of Corynebacterium casei LMG S-19264T (=DSM 44701T), isolated from a smear-ripened cheese.</title>
        <authorList>
            <consortium name="US DOE Joint Genome Institute (JGI-PGF)"/>
            <person name="Walter F."/>
            <person name="Albersmeier A."/>
            <person name="Kalinowski J."/>
            <person name="Ruckert C."/>
        </authorList>
    </citation>
    <scope>NUCLEOTIDE SEQUENCE</scope>
    <source>
        <strain evidence="1">CGMCC 1.15880</strain>
    </source>
</reference>
<dbReference type="AlphaFoldDB" id="A0A916QWT4"/>
<protein>
    <submittedName>
        <fullName evidence="1">Uncharacterized protein</fullName>
    </submittedName>
</protein>
<dbReference type="EMBL" id="BMKA01000002">
    <property type="protein sequence ID" value="GGA17161.1"/>
    <property type="molecule type" value="Genomic_DNA"/>
</dbReference>
<dbReference type="RefSeq" id="WP_188673405.1">
    <property type="nucleotide sequence ID" value="NZ_BMKA01000002.1"/>
</dbReference>
<dbReference type="Proteomes" id="UP000628017">
    <property type="component" value="Unassembled WGS sequence"/>
</dbReference>
<proteinExistence type="predicted"/>
<evidence type="ECO:0000313" key="2">
    <source>
        <dbReference type="Proteomes" id="UP000628017"/>
    </source>
</evidence>
<organism evidence="1 2">
    <name type="scientific">Neptunicoccus cionae</name>
    <dbReference type="NCBI Taxonomy" id="2035344"/>
    <lineage>
        <taxon>Bacteria</taxon>
        <taxon>Pseudomonadati</taxon>
        <taxon>Pseudomonadota</taxon>
        <taxon>Alphaproteobacteria</taxon>
        <taxon>Rhodobacterales</taxon>
        <taxon>Paracoccaceae</taxon>
        <taxon>Neptunicoccus</taxon>
    </lineage>
</organism>